<accession>A0AAU9QH78</accession>
<dbReference type="EMBL" id="CAKMUD010000001">
    <property type="protein sequence ID" value="CAH1566194.1"/>
    <property type="molecule type" value="Genomic_DNA"/>
</dbReference>
<evidence type="ECO:0000313" key="3">
    <source>
        <dbReference type="Proteomes" id="UP001295462"/>
    </source>
</evidence>
<dbReference type="AlphaFoldDB" id="A0AAU9QH78"/>
<dbReference type="Proteomes" id="UP001295462">
    <property type="component" value="Unassembled WGS sequence"/>
</dbReference>
<reference evidence="2" key="1">
    <citation type="submission" date="2022-01" db="EMBL/GenBank/DDBJ databases">
        <authorList>
            <person name="Lagorce A."/>
        </authorList>
    </citation>
    <scope>NUCLEOTIDE SEQUENCE</scope>
    <source>
        <strain evidence="2">Th15_F1_A12</strain>
    </source>
</reference>
<comment type="caution">
    <text evidence="2">The sequence shown here is derived from an EMBL/GenBank/DDBJ whole genome shotgun (WGS) entry which is preliminary data.</text>
</comment>
<sequence length="106" mass="11738">MKKWLLTSLLLLPGQSFADCSGVHCTNVKITRLVITESGISVGTSGDEKKLDCDAGTYDYLKLELGHKNYDSIYSLILTSHTTEHPIWLRVSDKGSCKISYVVSDK</sequence>
<proteinExistence type="predicted"/>
<gene>
    <name evidence="2" type="ORF">THF1A12_10456</name>
</gene>
<protein>
    <submittedName>
        <fullName evidence="2">Uncharacterized protein</fullName>
    </submittedName>
</protein>
<organism evidence="2 3">
    <name type="scientific">Vibrio jasicida</name>
    <dbReference type="NCBI Taxonomy" id="766224"/>
    <lineage>
        <taxon>Bacteria</taxon>
        <taxon>Pseudomonadati</taxon>
        <taxon>Pseudomonadota</taxon>
        <taxon>Gammaproteobacteria</taxon>
        <taxon>Vibrionales</taxon>
        <taxon>Vibrionaceae</taxon>
        <taxon>Vibrio</taxon>
    </lineage>
</organism>
<evidence type="ECO:0000256" key="1">
    <source>
        <dbReference type="SAM" id="SignalP"/>
    </source>
</evidence>
<evidence type="ECO:0000313" key="2">
    <source>
        <dbReference type="EMBL" id="CAH1566194.1"/>
    </source>
</evidence>
<name>A0AAU9QH78_9VIBR</name>
<feature type="chain" id="PRO_5043762364" evidence="1">
    <location>
        <begin position="19"/>
        <end position="106"/>
    </location>
</feature>
<feature type="signal peptide" evidence="1">
    <location>
        <begin position="1"/>
        <end position="18"/>
    </location>
</feature>
<keyword evidence="1" id="KW-0732">Signal</keyword>
<dbReference type="RefSeq" id="WP_409588015.1">
    <property type="nucleotide sequence ID" value="NZ_CAKMTZ010000001.1"/>
</dbReference>